<dbReference type="PANTHER" id="PTHR37841">
    <property type="entry name" value="GLR2918 PROTEIN"/>
    <property type="match status" value="1"/>
</dbReference>
<dbReference type="AlphaFoldDB" id="A0A6S6R518"/>
<accession>A0A6S6R518</accession>
<organism evidence="1 2">
    <name type="scientific">Anaerocolumna cellulosilytica</name>
    <dbReference type="NCBI Taxonomy" id="433286"/>
    <lineage>
        <taxon>Bacteria</taxon>
        <taxon>Bacillati</taxon>
        <taxon>Bacillota</taxon>
        <taxon>Clostridia</taxon>
        <taxon>Lachnospirales</taxon>
        <taxon>Lachnospiraceae</taxon>
        <taxon>Anaerocolumna</taxon>
    </lineage>
</organism>
<evidence type="ECO:0000313" key="2">
    <source>
        <dbReference type="Proteomes" id="UP000515561"/>
    </source>
</evidence>
<protein>
    <submittedName>
        <fullName evidence="1">Uncharacterized protein</fullName>
    </submittedName>
</protein>
<gene>
    <name evidence="1" type="ORF">acsn021_20790</name>
</gene>
<dbReference type="EMBL" id="AP023367">
    <property type="protein sequence ID" value="BCJ94510.1"/>
    <property type="molecule type" value="Genomic_DNA"/>
</dbReference>
<reference evidence="1 2" key="1">
    <citation type="journal article" date="2016" name="Int. J. Syst. Evol. Microbiol.">
        <title>Descriptions of Anaerotaenia torta gen. nov., sp. nov. and Anaerocolumna cellulosilytica gen. nov., sp. nov. isolated from a methanogenic reactor of cattle waste.</title>
        <authorList>
            <person name="Uek A."/>
            <person name="Ohtaki Y."/>
            <person name="Kaku N."/>
            <person name="Ueki K."/>
        </authorList>
    </citation>
    <scope>NUCLEOTIDE SEQUENCE [LARGE SCALE GENOMIC DNA]</scope>
    <source>
        <strain evidence="1 2">SN021</strain>
    </source>
</reference>
<name>A0A6S6R518_9FIRM</name>
<sequence length="568" mass="63741">MKRIKLPLFLAIVIILVTGCSKKNSNEGVEVSGKNDTNIESTVTVTPTATEVVLPEDDDKTKVLYPAYTVVNEDKRYGYMDDKGNFVIEPVYYSASDFSEGYAVVTDTTGKSLLIDTAGKIIYKSPYTISPFKNGASVVSVESENSLKSGYVDGTGKLIIDPIYDRADSFNSNNQAYVLIDDTISLIDKNGTVLESHKLAPEYSNMDQFVDGYVVYTNEGGKTGVVNYKGESVLSFEYTSAYSVYSAIQYLGNDLFAVMGEMEEGKEHFNSYYRPFALYNNKGEQLTEFTLYDVSTFSENYVSVTDDTNTYFIDTNGKEVTSLPKLEGRGTMTISNGIVKAEVDNSLLYLKKDGTILWKMADETTLPSGVTVKSFKFKPNKYVVVNYPVIEGMSSEEIQKSVNDRLKDIFISPRTGLTKDDELTVEDDYTASQLGNLLIIIQTGYDYYFGAAHGMPIKQYYFVDLTTGVFYSLADLFIKDTDYITPINTIIQTKIESADSEEDFYFEDSFDSIADNQNFFLEQDGITLYFYPYEIAPYAAGFPEFKISFDELTNVIDKEGDFWKAFQK</sequence>
<dbReference type="Pfam" id="PF14903">
    <property type="entry name" value="WG_beta_rep"/>
    <property type="match status" value="2"/>
</dbReference>
<dbReference type="Pfam" id="PF11738">
    <property type="entry name" value="DUF3298"/>
    <property type="match status" value="1"/>
</dbReference>
<dbReference type="InterPro" id="IPR037126">
    <property type="entry name" value="PdaC/RsiV-like_sf"/>
</dbReference>
<dbReference type="RefSeq" id="WP_184089925.1">
    <property type="nucleotide sequence ID" value="NZ_AP023367.1"/>
</dbReference>
<dbReference type="Proteomes" id="UP000515561">
    <property type="component" value="Chromosome"/>
</dbReference>
<dbReference type="InterPro" id="IPR021729">
    <property type="entry name" value="DUF3298"/>
</dbReference>
<dbReference type="InterPro" id="IPR032774">
    <property type="entry name" value="WG_beta_rep"/>
</dbReference>
<dbReference type="KEGG" id="acel:acsn021_20790"/>
<evidence type="ECO:0000313" key="1">
    <source>
        <dbReference type="EMBL" id="BCJ94510.1"/>
    </source>
</evidence>
<dbReference type="PROSITE" id="PS51257">
    <property type="entry name" value="PROKAR_LIPOPROTEIN"/>
    <property type="match status" value="1"/>
</dbReference>
<dbReference type="Gene3D" id="3.30.565.40">
    <property type="entry name" value="Fervidobacterium nodosum Rt17-B1 like"/>
    <property type="match status" value="1"/>
</dbReference>
<dbReference type="Gene3D" id="3.90.640.20">
    <property type="entry name" value="Heat-shock cognate protein, ATPase"/>
    <property type="match status" value="1"/>
</dbReference>
<dbReference type="PANTHER" id="PTHR37841:SF1">
    <property type="entry name" value="DUF3298 DOMAIN-CONTAINING PROTEIN"/>
    <property type="match status" value="1"/>
</dbReference>
<keyword evidence="2" id="KW-1185">Reference proteome</keyword>
<proteinExistence type="predicted"/>